<name>A0AAV2A169_9ARAC</name>
<evidence type="ECO:0000313" key="1">
    <source>
        <dbReference type="EMBL" id="CAL1276574.1"/>
    </source>
</evidence>
<proteinExistence type="predicted"/>
<sequence length="226" mass="25882">MTPCHSSKSVPDAFSHVPLVTLNVRLARKNDLISLAKDLGEDPDPTFQKLQLINLIQSNTNYNEDDAKIMLEAIVEEVELEKLRLTAASTASPRHEKSSCYELTKVMPSFDPKNGDITLFLSLFERQAKRVQIDARDWVSGLLMLLPSDNVQLIARESEENFDNYSYIKSVLLKRFKLSPEEFRKKFLHHQKSPEKPYGISLSKFRIIFKNGSMDLSPSAFRNCKF</sequence>
<dbReference type="PANTHER" id="PTHR46888:SF1">
    <property type="entry name" value="RIBONUCLEASE H"/>
    <property type="match status" value="1"/>
</dbReference>
<accession>A0AAV2A169</accession>
<comment type="caution">
    <text evidence="1">The sequence shown here is derived from an EMBL/GenBank/DDBJ whole genome shotgun (WGS) entry which is preliminary data.</text>
</comment>
<protein>
    <submittedName>
        <fullName evidence="1">Uncharacterized protein</fullName>
    </submittedName>
</protein>
<reference evidence="1 2" key="1">
    <citation type="submission" date="2024-04" db="EMBL/GenBank/DDBJ databases">
        <authorList>
            <person name="Rising A."/>
            <person name="Reimegard J."/>
            <person name="Sonavane S."/>
            <person name="Akerstrom W."/>
            <person name="Nylinder S."/>
            <person name="Hedman E."/>
            <person name="Kallberg Y."/>
        </authorList>
    </citation>
    <scope>NUCLEOTIDE SEQUENCE [LARGE SCALE GENOMIC DNA]</scope>
</reference>
<organism evidence="1 2">
    <name type="scientific">Larinioides sclopetarius</name>
    <dbReference type="NCBI Taxonomy" id="280406"/>
    <lineage>
        <taxon>Eukaryota</taxon>
        <taxon>Metazoa</taxon>
        <taxon>Ecdysozoa</taxon>
        <taxon>Arthropoda</taxon>
        <taxon>Chelicerata</taxon>
        <taxon>Arachnida</taxon>
        <taxon>Araneae</taxon>
        <taxon>Araneomorphae</taxon>
        <taxon>Entelegynae</taxon>
        <taxon>Araneoidea</taxon>
        <taxon>Araneidae</taxon>
        <taxon>Larinioides</taxon>
    </lineage>
</organism>
<gene>
    <name evidence="1" type="ORF">LARSCL_LOCUS8737</name>
</gene>
<dbReference type="EMBL" id="CAXIEN010000095">
    <property type="protein sequence ID" value="CAL1276574.1"/>
    <property type="molecule type" value="Genomic_DNA"/>
</dbReference>
<evidence type="ECO:0000313" key="2">
    <source>
        <dbReference type="Proteomes" id="UP001497382"/>
    </source>
</evidence>
<dbReference type="Proteomes" id="UP001497382">
    <property type="component" value="Unassembled WGS sequence"/>
</dbReference>
<keyword evidence="2" id="KW-1185">Reference proteome</keyword>
<dbReference type="AlphaFoldDB" id="A0AAV2A169"/>
<dbReference type="PANTHER" id="PTHR46888">
    <property type="entry name" value="ZINC KNUCKLE DOMAINCONTAINING PROTEIN-RELATED"/>
    <property type="match status" value="1"/>
</dbReference>